<evidence type="ECO:0000313" key="3">
    <source>
        <dbReference type="EMBL" id="MDC8784477.1"/>
    </source>
</evidence>
<proteinExistence type="predicted"/>
<evidence type="ECO:0000256" key="1">
    <source>
        <dbReference type="SAM" id="Phobius"/>
    </source>
</evidence>
<reference evidence="3 4" key="1">
    <citation type="submission" date="2022-10" db="EMBL/GenBank/DDBJ databases">
        <title>paucibacter sp. hw8 Genome sequencing.</title>
        <authorList>
            <person name="Park S."/>
        </authorList>
    </citation>
    <scope>NUCLEOTIDE SEQUENCE [LARGE SCALE GENOMIC DNA]</scope>
    <source>
        <strain evidence="4">hw8</strain>
    </source>
</reference>
<name>A0ABT5KRS7_9BURK</name>
<dbReference type="EMBL" id="JAQQXS010000003">
    <property type="protein sequence ID" value="MDC8784477.1"/>
    <property type="molecule type" value="Genomic_DNA"/>
</dbReference>
<keyword evidence="4" id="KW-1185">Reference proteome</keyword>
<organism evidence="3 4">
    <name type="scientific">Roseateles koreensis</name>
    <dbReference type="NCBI Taxonomy" id="2987526"/>
    <lineage>
        <taxon>Bacteria</taxon>
        <taxon>Pseudomonadati</taxon>
        <taxon>Pseudomonadota</taxon>
        <taxon>Betaproteobacteria</taxon>
        <taxon>Burkholderiales</taxon>
        <taxon>Sphaerotilaceae</taxon>
        <taxon>Roseateles</taxon>
    </lineage>
</organism>
<dbReference type="Pfam" id="PF14341">
    <property type="entry name" value="PilX_N"/>
    <property type="match status" value="1"/>
</dbReference>
<keyword evidence="1" id="KW-0812">Transmembrane</keyword>
<gene>
    <name evidence="3" type="ORF">PRZ01_04650</name>
</gene>
<keyword evidence="1" id="KW-1133">Transmembrane helix</keyword>
<feature type="domain" description="Type 4 fimbrial biogenesis protein PilX N-terminal" evidence="2">
    <location>
        <begin position="27"/>
        <end position="77"/>
    </location>
</feature>
<sequence length="448" mass="46730">MNLRRPQGITGMHRKNSWAPAARLPQRGAATLVVVMILFLIMAMMAAFASRNQLFEQRIASNYYRTGVALEAGEAGAEWALSMLNGIAVDAACTPSSTGGTSFRQRYLTIDSGSRGITPINYGTPAVADCVRKASGAQDWTCQCPSGPLPVSPLLTEASRMQPRFAVSLRAIDTASPIRPGVVRMFIEGCTASGSTECQSNSSYARAASLGLSQLYVDIALLSALKAPPASPLVAMGTVGAGAAGLGLHNTDPRSGGLLLSSLDANPSGLLDSRLDSLPGTPGRQALLLADPSLLGKQGADLFKMFFGMAMVNYQNQPAMRTITCPQGDCGPALLAAYNSGVRLAWVAGPLVISSNITLGTATEPLLLVADGAVALQGPMQLTGLLFSNGNLDWANSSAMPAVFTGAMIVAGNTTVTGTVDLWYQAAVMDQLSNRAGSFVRIPGGWWN</sequence>
<accession>A0ABT5KRS7</accession>
<keyword evidence="1" id="KW-0472">Membrane</keyword>
<dbReference type="InterPro" id="IPR025746">
    <property type="entry name" value="PilX_N_dom"/>
</dbReference>
<comment type="caution">
    <text evidence="3">The sequence shown here is derived from an EMBL/GenBank/DDBJ whole genome shotgun (WGS) entry which is preliminary data.</text>
</comment>
<protein>
    <recommendedName>
        <fullName evidence="2">Type 4 fimbrial biogenesis protein PilX N-terminal domain-containing protein</fullName>
    </recommendedName>
</protein>
<feature type="transmembrane region" description="Helical" evidence="1">
    <location>
        <begin position="28"/>
        <end position="49"/>
    </location>
</feature>
<dbReference type="Proteomes" id="UP001219862">
    <property type="component" value="Unassembled WGS sequence"/>
</dbReference>
<evidence type="ECO:0000313" key="4">
    <source>
        <dbReference type="Proteomes" id="UP001219862"/>
    </source>
</evidence>
<dbReference type="RefSeq" id="WP_273595591.1">
    <property type="nucleotide sequence ID" value="NZ_JAQQXS010000003.1"/>
</dbReference>
<evidence type="ECO:0000259" key="2">
    <source>
        <dbReference type="Pfam" id="PF14341"/>
    </source>
</evidence>